<accession>A0AAJ2HI78</accession>
<proteinExistence type="predicted"/>
<dbReference type="Proteomes" id="UP001183582">
    <property type="component" value="Unassembled WGS sequence"/>
</dbReference>
<dbReference type="RefSeq" id="WP_310890834.1">
    <property type="nucleotide sequence ID" value="NZ_BAAAGR010000001.1"/>
</dbReference>
<comment type="caution">
    <text evidence="1">The sequence shown here is derived from an EMBL/GenBank/DDBJ whole genome shotgun (WGS) entry which is preliminary data.</text>
</comment>
<gene>
    <name evidence="1" type="ORF">KZC50_05015</name>
</gene>
<dbReference type="PANTHER" id="PTHR39441:SF1">
    <property type="entry name" value="DUF2252 DOMAIN-CONTAINING PROTEIN"/>
    <property type="match status" value="1"/>
</dbReference>
<reference evidence="1 2" key="1">
    <citation type="submission" date="2021-06" db="EMBL/GenBank/DDBJ databases">
        <title>Genome-based taxonomic framework of Microbacterium strains isolated from marine environment, the description of four new species and reclassification of four preexisting species.</title>
        <authorList>
            <person name="Lee S.D."/>
            <person name="Kim S.-M."/>
            <person name="Byeon Y.-S."/>
            <person name="Yang H.L."/>
            <person name="Kim I.S."/>
        </authorList>
    </citation>
    <scope>NUCLEOTIDE SEQUENCE [LARGE SCALE GENOMIC DNA]</scope>
    <source>
        <strain evidence="1 2">KACC 20514</strain>
    </source>
</reference>
<dbReference type="EMBL" id="JAHWXH010000001">
    <property type="protein sequence ID" value="MDS0244970.1"/>
    <property type="molecule type" value="Genomic_DNA"/>
</dbReference>
<evidence type="ECO:0000313" key="1">
    <source>
        <dbReference type="EMBL" id="MDS0244970.1"/>
    </source>
</evidence>
<dbReference type="AlphaFoldDB" id="A0AAJ2HI78"/>
<protein>
    <submittedName>
        <fullName evidence="1">DUF2252 domain-containing protein</fullName>
    </submittedName>
</protein>
<dbReference type="GeneID" id="301457566"/>
<evidence type="ECO:0000313" key="2">
    <source>
        <dbReference type="Proteomes" id="UP001183582"/>
    </source>
</evidence>
<organism evidence="1 2">
    <name type="scientific">Microbacterium aurantiacum</name>
    <dbReference type="NCBI Taxonomy" id="162393"/>
    <lineage>
        <taxon>Bacteria</taxon>
        <taxon>Bacillati</taxon>
        <taxon>Actinomycetota</taxon>
        <taxon>Actinomycetes</taxon>
        <taxon>Micrococcales</taxon>
        <taxon>Microbacteriaceae</taxon>
        <taxon>Microbacterium</taxon>
    </lineage>
</organism>
<dbReference type="PANTHER" id="PTHR39441">
    <property type="entry name" value="DUF2252 DOMAIN-CONTAINING PROTEIN"/>
    <property type="match status" value="1"/>
</dbReference>
<sequence>MTPERTSPVADAWVAPPSLAAQLEAGRAARDEMPRERLADLPAGTRDPMAILDAQDASRVPELVPIRTERMAESPFAFYRGTAALMAADLARSPGTTLSVGSCGDAHVANFGLFASPQRTLVFDLNDFDESAWAPFEWDLKRLVASIVIAGASTSRDEKVVTDAALRAVRTYARSLRSGVQRSPLKRYYDHFDAVAAERAVDAETQAAIRAAVKDADRRTSARAARKLTVRAESGRLTFVEQPPTMTHVEPVVERNALTFFSAYLASANVDIRVLLQKYAIADVIRRVVGVGSVGTRCYLIGLEDGDGNALILQAKEAGPSVLIQYGGADQPSGVSRYIERFRDGGRVVAMQRVLQAVSDPFLGHLSGVPSDIEAERSFYVRQFHDKKGGFDTDTLEDGSFVWYAQACAATLARAHGQSPTAAMVSGYLGGGRVAGEAILEWSHAYAALSHADWELFRRHRGVA</sequence>
<dbReference type="InterPro" id="IPR018721">
    <property type="entry name" value="DUF2252"/>
</dbReference>
<name>A0AAJ2HI78_9MICO</name>
<dbReference type="Pfam" id="PF10009">
    <property type="entry name" value="DUF2252"/>
    <property type="match status" value="1"/>
</dbReference>